<sequence length="30" mass="3523">MNKEGKCEDCRSIQHEVVCVSGQQWKHTDF</sequence>
<evidence type="ECO:0000313" key="1">
    <source>
        <dbReference type="EMBL" id="JAH10470.1"/>
    </source>
</evidence>
<dbReference type="EMBL" id="GBXM01098107">
    <property type="protein sequence ID" value="JAH10470.1"/>
    <property type="molecule type" value="Transcribed_RNA"/>
</dbReference>
<reference evidence="1" key="2">
    <citation type="journal article" date="2015" name="Fish Shellfish Immunol.">
        <title>Early steps in the European eel (Anguilla anguilla)-Vibrio vulnificus interaction in the gills: Role of the RtxA13 toxin.</title>
        <authorList>
            <person name="Callol A."/>
            <person name="Pajuelo D."/>
            <person name="Ebbesson L."/>
            <person name="Teles M."/>
            <person name="MacKenzie S."/>
            <person name="Amaro C."/>
        </authorList>
    </citation>
    <scope>NUCLEOTIDE SEQUENCE</scope>
</reference>
<accession>A0A0E9Q2A8</accession>
<name>A0A0E9Q2A8_ANGAN</name>
<dbReference type="AlphaFoldDB" id="A0A0E9Q2A8"/>
<protein>
    <submittedName>
        <fullName evidence="1">Uncharacterized protein</fullName>
    </submittedName>
</protein>
<organism evidence="1">
    <name type="scientific">Anguilla anguilla</name>
    <name type="common">European freshwater eel</name>
    <name type="synonym">Muraena anguilla</name>
    <dbReference type="NCBI Taxonomy" id="7936"/>
    <lineage>
        <taxon>Eukaryota</taxon>
        <taxon>Metazoa</taxon>
        <taxon>Chordata</taxon>
        <taxon>Craniata</taxon>
        <taxon>Vertebrata</taxon>
        <taxon>Euteleostomi</taxon>
        <taxon>Actinopterygii</taxon>
        <taxon>Neopterygii</taxon>
        <taxon>Teleostei</taxon>
        <taxon>Anguilliformes</taxon>
        <taxon>Anguillidae</taxon>
        <taxon>Anguilla</taxon>
    </lineage>
</organism>
<reference evidence="1" key="1">
    <citation type="submission" date="2014-11" db="EMBL/GenBank/DDBJ databases">
        <authorList>
            <person name="Amaro Gonzalez C."/>
        </authorList>
    </citation>
    <scope>NUCLEOTIDE SEQUENCE</scope>
</reference>
<proteinExistence type="predicted"/>